<organism evidence="2 3">
    <name type="scientific">Gimesia chilikensis</name>
    <dbReference type="NCBI Taxonomy" id="2605989"/>
    <lineage>
        <taxon>Bacteria</taxon>
        <taxon>Pseudomonadati</taxon>
        <taxon>Planctomycetota</taxon>
        <taxon>Planctomycetia</taxon>
        <taxon>Planctomycetales</taxon>
        <taxon>Planctomycetaceae</taxon>
        <taxon>Gimesia</taxon>
    </lineage>
</organism>
<accession>A0A517PHV2</accession>
<dbReference type="PROSITE" id="PS51257">
    <property type="entry name" value="PROKAR_LIPOPROTEIN"/>
    <property type="match status" value="1"/>
</dbReference>
<name>A0A517PHV2_9PLAN</name>
<gene>
    <name evidence="2" type="ORF">HG66A1_07160</name>
</gene>
<evidence type="ECO:0000313" key="3">
    <source>
        <dbReference type="Proteomes" id="UP000320421"/>
    </source>
</evidence>
<dbReference type="AlphaFoldDB" id="A0A517PHV2"/>
<reference evidence="2 3" key="1">
    <citation type="submission" date="2019-02" db="EMBL/GenBank/DDBJ databases">
        <title>Deep-cultivation of Planctomycetes and their phenomic and genomic characterization uncovers novel biology.</title>
        <authorList>
            <person name="Wiegand S."/>
            <person name="Jogler M."/>
            <person name="Boedeker C."/>
            <person name="Pinto D."/>
            <person name="Vollmers J."/>
            <person name="Rivas-Marin E."/>
            <person name="Kohn T."/>
            <person name="Peeters S.H."/>
            <person name="Heuer A."/>
            <person name="Rast P."/>
            <person name="Oberbeckmann S."/>
            <person name="Bunk B."/>
            <person name="Jeske O."/>
            <person name="Meyerdierks A."/>
            <person name="Storesund J.E."/>
            <person name="Kallscheuer N."/>
            <person name="Luecker S."/>
            <person name="Lage O.M."/>
            <person name="Pohl T."/>
            <person name="Merkel B.J."/>
            <person name="Hornburger P."/>
            <person name="Mueller R.-W."/>
            <person name="Bruemmer F."/>
            <person name="Labrenz M."/>
            <person name="Spormann A.M."/>
            <person name="Op den Camp H."/>
            <person name="Overmann J."/>
            <person name="Amann R."/>
            <person name="Jetten M.S.M."/>
            <person name="Mascher T."/>
            <person name="Medema M.H."/>
            <person name="Devos D.P."/>
            <person name="Kaster A.-K."/>
            <person name="Ovreas L."/>
            <person name="Rohde M."/>
            <person name="Galperin M.Y."/>
            <person name="Jogler C."/>
        </authorList>
    </citation>
    <scope>NUCLEOTIDE SEQUENCE [LARGE SCALE GENOMIC DNA]</scope>
    <source>
        <strain evidence="2 3">HG66A1</strain>
    </source>
</reference>
<protein>
    <submittedName>
        <fullName evidence="2">Uncharacterized protein</fullName>
    </submittedName>
</protein>
<evidence type="ECO:0000313" key="2">
    <source>
        <dbReference type="EMBL" id="QDT18953.1"/>
    </source>
</evidence>
<evidence type="ECO:0000256" key="1">
    <source>
        <dbReference type="SAM" id="SignalP"/>
    </source>
</evidence>
<dbReference type="RefSeq" id="WP_197996964.1">
    <property type="nucleotide sequence ID" value="NZ_CP036266.1"/>
</dbReference>
<keyword evidence="3" id="KW-1185">Reference proteome</keyword>
<sequence precursor="true">MQLLRSTLILSLALVACSSDLSAQQAAKISPVKPAGDPATFGANIQRTMTLLATSTA</sequence>
<feature type="chain" id="PRO_5021866346" evidence="1">
    <location>
        <begin position="24"/>
        <end position="57"/>
    </location>
</feature>
<feature type="signal peptide" evidence="1">
    <location>
        <begin position="1"/>
        <end position="23"/>
    </location>
</feature>
<dbReference type="EMBL" id="CP036266">
    <property type="protein sequence ID" value="QDT18953.1"/>
    <property type="molecule type" value="Genomic_DNA"/>
</dbReference>
<proteinExistence type="predicted"/>
<keyword evidence="1" id="KW-0732">Signal</keyword>
<dbReference type="Proteomes" id="UP000320421">
    <property type="component" value="Chromosome"/>
</dbReference>